<dbReference type="InterPro" id="IPR031314">
    <property type="entry name" value="DNK_dom"/>
</dbReference>
<dbReference type="GO" id="GO:0005739">
    <property type="term" value="C:mitochondrion"/>
    <property type="evidence" value="ECO:0007669"/>
    <property type="project" value="TreeGrafter"/>
</dbReference>
<dbReference type="EMBL" id="KB206750">
    <property type="protein sequence ID" value="ELP88565.1"/>
    <property type="molecule type" value="Genomic_DNA"/>
</dbReference>
<dbReference type="GeneID" id="14887534"/>
<gene>
    <name evidence="2" type="ORF">EIN_335470</name>
</gene>
<dbReference type="InterPro" id="IPR050566">
    <property type="entry name" value="Deoxyribonucleoside_kinase"/>
</dbReference>
<reference evidence="2 3" key="1">
    <citation type="submission" date="2012-10" db="EMBL/GenBank/DDBJ databases">
        <authorList>
            <person name="Zafar N."/>
            <person name="Inman J."/>
            <person name="Hall N."/>
            <person name="Lorenzi H."/>
            <person name="Caler E."/>
        </authorList>
    </citation>
    <scope>NUCLEOTIDE SEQUENCE [LARGE SCALE GENOMIC DNA]</scope>
    <source>
        <strain evidence="2 3">IP1</strain>
    </source>
</reference>
<dbReference type="KEGG" id="eiv:EIN_335470"/>
<dbReference type="InterPro" id="IPR027417">
    <property type="entry name" value="P-loop_NTPase"/>
</dbReference>
<accession>L7FNJ8</accession>
<dbReference type="GO" id="GO:0019136">
    <property type="term" value="F:deoxynucleoside kinase activity"/>
    <property type="evidence" value="ECO:0007669"/>
    <property type="project" value="TreeGrafter"/>
</dbReference>
<evidence type="ECO:0000313" key="2">
    <source>
        <dbReference type="EMBL" id="ELP88565.1"/>
    </source>
</evidence>
<dbReference type="PANTHER" id="PTHR10513">
    <property type="entry name" value="DEOXYNUCLEOSIDE KINASE"/>
    <property type="match status" value="1"/>
</dbReference>
<dbReference type="PANTHER" id="PTHR10513:SF35">
    <property type="entry name" value="DEOXYADENOSINE KINASE"/>
    <property type="match status" value="1"/>
</dbReference>
<feature type="domain" description="Deoxynucleoside kinase" evidence="1">
    <location>
        <begin position="19"/>
        <end position="132"/>
    </location>
</feature>
<sequence length="226" mass="25780">MPVVFTTNSSNAKKTSFLIITGGVGVGKSTLITRLQKIYGEQIGVIKEFIDYSPEKGKAYLEDFLHCRMNCFEFQSFILDCYNAQLKDFCGTKRVVVMERGPFDSVGVFTRQSLNDGGISQEGYDRLIQRVRELEVQYGIPSSSHLKIEVRDMATLSAQNVFDSLKGLIFKTVETRGDLLMYLYSSNPQKQLQNIAKRGRPEERNYNVDYMLKINQAYADLFANRM</sequence>
<evidence type="ECO:0000259" key="1">
    <source>
        <dbReference type="Pfam" id="PF01712"/>
    </source>
</evidence>
<dbReference type="OrthoDB" id="25115at2759"/>
<dbReference type="AlphaFoldDB" id="L7FNJ8"/>
<dbReference type="SUPFAM" id="SSF52540">
    <property type="entry name" value="P-loop containing nucleoside triphosphate hydrolases"/>
    <property type="match status" value="1"/>
</dbReference>
<dbReference type="Pfam" id="PF01712">
    <property type="entry name" value="dNK"/>
    <property type="match status" value="1"/>
</dbReference>
<dbReference type="RefSeq" id="XP_004255336.1">
    <property type="nucleotide sequence ID" value="XM_004255288.1"/>
</dbReference>
<dbReference type="Gene3D" id="3.40.50.300">
    <property type="entry name" value="P-loop containing nucleotide triphosphate hydrolases"/>
    <property type="match status" value="1"/>
</dbReference>
<evidence type="ECO:0000313" key="3">
    <source>
        <dbReference type="Proteomes" id="UP000014680"/>
    </source>
</evidence>
<proteinExistence type="predicted"/>
<organism evidence="2 3">
    <name type="scientific">Entamoeba invadens IP1</name>
    <dbReference type="NCBI Taxonomy" id="370355"/>
    <lineage>
        <taxon>Eukaryota</taxon>
        <taxon>Amoebozoa</taxon>
        <taxon>Evosea</taxon>
        <taxon>Archamoebae</taxon>
        <taxon>Mastigamoebida</taxon>
        <taxon>Entamoebidae</taxon>
        <taxon>Entamoeba</taxon>
    </lineage>
</organism>
<protein>
    <recommendedName>
        <fullName evidence="1">Deoxynucleoside kinase domain-containing protein</fullName>
    </recommendedName>
</protein>
<dbReference type="VEuPathDB" id="AmoebaDB:EIN_335470"/>
<name>L7FNJ8_ENTIV</name>
<dbReference type="Proteomes" id="UP000014680">
    <property type="component" value="Unassembled WGS sequence"/>
</dbReference>
<dbReference type="OMA" id="CRMNCFE"/>
<keyword evidence="3" id="KW-1185">Reference proteome</keyword>